<dbReference type="Proteomes" id="UP001432251">
    <property type="component" value="Chromosome"/>
</dbReference>
<evidence type="ECO:0000313" key="2">
    <source>
        <dbReference type="Proteomes" id="UP001432251"/>
    </source>
</evidence>
<dbReference type="EMBL" id="CP146022">
    <property type="protein sequence ID" value="WWQ68474.1"/>
    <property type="molecule type" value="Genomic_DNA"/>
</dbReference>
<gene>
    <name evidence="1" type="ORF">V2W30_37510</name>
</gene>
<sequence length="304" mass="32994">MSDVDSPDHRAIDADLVRSLLREQHPDLADLDLRHAASGWDHQLWRIGEELVVRLPRTEAAVRNVRNEQRWLPELVDRFALPVPVPRRAGGPSERFPWPWTVTTWVPGEPADVAPIGPGSLSTKALADFLRALHHPAPDDAPVHPQQRGVALSTHADGFAAGFRDVLDGDPTADALWEIWEDALAAPRWTGPRLWLHSDLHPANVVVRDGTLAGVIDFGDLCAGDPATDLCAAWLLLPDGEAGPFFDAYATADEATIRRARGWTVLRGVGLIGIGRAGERGLPGGQPTWGPAGRAALERLLITV</sequence>
<organism evidence="1 2">
    <name type="scientific">Streptomyces citrinus</name>
    <dbReference type="NCBI Taxonomy" id="3118173"/>
    <lineage>
        <taxon>Bacteria</taxon>
        <taxon>Bacillati</taxon>
        <taxon>Actinomycetota</taxon>
        <taxon>Actinomycetes</taxon>
        <taxon>Kitasatosporales</taxon>
        <taxon>Streptomycetaceae</taxon>
        <taxon>Streptomyces</taxon>
    </lineage>
</organism>
<name>A0ACD5AMQ5_9ACTN</name>
<evidence type="ECO:0000313" key="1">
    <source>
        <dbReference type="EMBL" id="WWQ68474.1"/>
    </source>
</evidence>
<reference evidence="1" key="1">
    <citation type="journal article" date="2025" name="Int. J. Syst. Evol. Microbiol.">
        <title>Streptomyces citrinus sp. nov., with yellow diffusible pigment.</title>
        <authorList>
            <person name="He Y."/>
            <person name="Yang E."/>
            <person name="Xu J."/>
            <person name="Sun Y."/>
            <person name="Sun L."/>
        </authorList>
    </citation>
    <scope>NUCLEOTIDE SEQUENCE</scope>
    <source>
        <strain evidence="1">Q6</strain>
    </source>
</reference>
<keyword evidence="1" id="KW-0808">Transferase</keyword>
<dbReference type="EC" id="2.7.-.-" evidence="1"/>
<accession>A0ACD5AMQ5</accession>
<keyword evidence="2" id="KW-1185">Reference proteome</keyword>
<protein>
    <submittedName>
        <fullName evidence="1">Aminoglycoside phosphotransferase family protein</fullName>
        <ecNumber evidence="1">2.7.-.-</ecNumber>
    </submittedName>
</protein>
<proteinExistence type="predicted"/>